<evidence type="ECO:0000313" key="2">
    <source>
        <dbReference type="EMBL" id="SHI29069.1"/>
    </source>
</evidence>
<proteinExistence type="predicted"/>
<evidence type="ECO:0000256" key="1">
    <source>
        <dbReference type="SAM" id="MobiDB-lite"/>
    </source>
</evidence>
<protein>
    <submittedName>
        <fullName evidence="2">Uncharacterized protein</fullName>
    </submittedName>
</protein>
<organism evidence="2 3">
    <name type="scientific">Anaerovibrio lipolyticus DSM 3074</name>
    <dbReference type="NCBI Taxonomy" id="1120997"/>
    <lineage>
        <taxon>Bacteria</taxon>
        <taxon>Bacillati</taxon>
        <taxon>Bacillota</taxon>
        <taxon>Negativicutes</taxon>
        <taxon>Selenomonadales</taxon>
        <taxon>Selenomonadaceae</taxon>
        <taxon>Anaerovibrio</taxon>
    </lineage>
</organism>
<reference evidence="2 3" key="1">
    <citation type="submission" date="2016-11" db="EMBL/GenBank/DDBJ databases">
        <authorList>
            <person name="Jaros S."/>
            <person name="Januszkiewicz K."/>
            <person name="Wedrychowicz H."/>
        </authorList>
    </citation>
    <scope>NUCLEOTIDE SEQUENCE [LARGE SCALE GENOMIC DNA]</scope>
    <source>
        <strain evidence="2 3">DSM 3074</strain>
    </source>
</reference>
<sequence>MFTRGIDIRDIACDGYGLTAETSGINRYMSKYLEKLKEESEHKPARPEKNGIERQDK</sequence>
<feature type="region of interest" description="Disordered" evidence="1">
    <location>
        <begin position="37"/>
        <end position="57"/>
    </location>
</feature>
<gene>
    <name evidence="2" type="ORF">SAMN02745671_00062</name>
</gene>
<dbReference type="RefSeq" id="WP_159446658.1">
    <property type="nucleotide sequence ID" value="NZ_FQYW01000003.1"/>
</dbReference>
<dbReference type="EMBL" id="FQYW01000003">
    <property type="protein sequence ID" value="SHI29069.1"/>
    <property type="molecule type" value="Genomic_DNA"/>
</dbReference>
<evidence type="ECO:0000313" key="3">
    <source>
        <dbReference type="Proteomes" id="UP000191240"/>
    </source>
</evidence>
<dbReference type="AlphaFoldDB" id="A0A1M5ZYF7"/>
<dbReference type="Proteomes" id="UP000191240">
    <property type="component" value="Unassembled WGS sequence"/>
</dbReference>
<accession>A0A1M5ZYF7</accession>
<name>A0A1M5ZYF7_9FIRM</name>